<dbReference type="EMBL" id="JAHQIW010000163">
    <property type="protein sequence ID" value="KAJ1346379.1"/>
    <property type="molecule type" value="Genomic_DNA"/>
</dbReference>
<dbReference type="AlphaFoldDB" id="A0AAD5MLS1"/>
<reference evidence="1" key="1">
    <citation type="submission" date="2021-06" db="EMBL/GenBank/DDBJ databases">
        <title>Parelaphostrongylus tenuis whole genome reference sequence.</title>
        <authorList>
            <person name="Garwood T.J."/>
            <person name="Larsen P.A."/>
            <person name="Fountain-Jones N.M."/>
            <person name="Garbe J.R."/>
            <person name="Macchietto M.G."/>
            <person name="Kania S.A."/>
            <person name="Gerhold R.W."/>
            <person name="Richards J.E."/>
            <person name="Wolf T.M."/>
        </authorList>
    </citation>
    <scope>NUCLEOTIDE SEQUENCE</scope>
    <source>
        <strain evidence="1">MNPRO001-30</strain>
        <tissue evidence="1">Meninges</tissue>
    </source>
</reference>
<proteinExistence type="predicted"/>
<sequence>MEEAIKEEFSNSDEPNAGVMEAMMEFADMEQAHIKSLGDTVEEVNRNSKVDIALYQGDIMLTKFA</sequence>
<dbReference type="Proteomes" id="UP001196413">
    <property type="component" value="Unassembled WGS sequence"/>
</dbReference>
<evidence type="ECO:0000313" key="2">
    <source>
        <dbReference type="Proteomes" id="UP001196413"/>
    </source>
</evidence>
<keyword evidence="2" id="KW-1185">Reference proteome</keyword>
<evidence type="ECO:0000313" key="1">
    <source>
        <dbReference type="EMBL" id="KAJ1346379.1"/>
    </source>
</evidence>
<organism evidence="1 2">
    <name type="scientific">Parelaphostrongylus tenuis</name>
    <name type="common">Meningeal worm</name>
    <dbReference type="NCBI Taxonomy" id="148309"/>
    <lineage>
        <taxon>Eukaryota</taxon>
        <taxon>Metazoa</taxon>
        <taxon>Ecdysozoa</taxon>
        <taxon>Nematoda</taxon>
        <taxon>Chromadorea</taxon>
        <taxon>Rhabditida</taxon>
        <taxon>Rhabditina</taxon>
        <taxon>Rhabditomorpha</taxon>
        <taxon>Strongyloidea</taxon>
        <taxon>Metastrongylidae</taxon>
        <taxon>Parelaphostrongylus</taxon>
    </lineage>
</organism>
<accession>A0AAD5MLS1</accession>
<comment type="caution">
    <text evidence="1">The sequence shown here is derived from an EMBL/GenBank/DDBJ whole genome shotgun (WGS) entry which is preliminary data.</text>
</comment>
<name>A0AAD5MLS1_PARTN</name>
<protein>
    <submittedName>
        <fullName evidence="1">Uncharacterized protein</fullName>
    </submittedName>
</protein>
<gene>
    <name evidence="1" type="ORF">KIN20_001152</name>
</gene>